<dbReference type="SUPFAM" id="SSF56042">
    <property type="entry name" value="PurM C-terminal domain-like"/>
    <property type="match status" value="2"/>
</dbReference>
<dbReference type="GO" id="GO:0000287">
    <property type="term" value="F:magnesium ion binding"/>
    <property type="evidence" value="ECO:0007669"/>
    <property type="project" value="UniProtKB-UniRule"/>
</dbReference>
<dbReference type="Pfam" id="PF02769">
    <property type="entry name" value="AIRS_C"/>
    <property type="match status" value="2"/>
</dbReference>
<feature type="domain" description="PurM-like N-terminal" evidence="9">
    <location>
        <begin position="290"/>
        <end position="420"/>
    </location>
</feature>
<evidence type="ECO:0000256" key="8">
    <source>
        <dbReference type="HAMAP-Rule" id="MF_00420"/>
    </source>
</evidence>
<dbReference type="InterPro" id="IPR016188">
    <property type="entry name" value="PurM-like_N"/>
</dbReference>
<sequence>MTARIVISSKIEDARAQSTLRTLKNLFPEAALQRVAISASYTVDAKLSADELGRAAERLANPVTERSSTSTVLAPEKWSYALEIGYLPGVTDNLGRTVQETIEDCLGRKFSDGEAVYSSTIIFLEGALDRSDVERFARELHNPLIERSSIYGTETKEFPIVVPKVTLHEVTSVALIDLEVSDSELSKISKEGIPNPDGTSRGPLALPLESMRAIRHFFKTRKRSPTDVELESLAQTWSEHCKHTIFADPLDEVHEGIYRRYIKGATEKIRKGRKGKKGRKGDFCVSVFKDNSGAIIFDETYLITHKVETHNSPSGLDPYGGSVTAIVGVNRDCLGFGLGAKPIANTYGFCVADPRGARELFRDSEKTQPLLPARRILEGVVRGINAGGNESGIPTPLGFLAADPSYRGKPLVFGGTVGLIPRKKGARKLYEKKAKPGDYIVMLGGRVGLDGIHGATFSSEALSKGSPATAVQIGDPITQKKLSDAIIREARDEGLYSSITDNGAGGLSGSIGEMSRESGGCEVDLASVPLKYPGLAPWQIWVSESQERMTLSVPKKKWPAFKKIMDRHDVEATRIGEFTKSGSCVVRHGAQKVMDIPLTFLHDGRPIQKQKSAKPQRKAAEPEREGVPLEQAILDCLARPNIGSISFISQQYDHEVQGASVTKPLQGRGLVNSEAAVLKPLFDSERGVVLAQGYCPWYSQLDTYNMAAAAIDTAVRNAVCAGASRDYLAILDNFCWSSSEKPERLYELKEAARACYDVATAYGTPFISGKDSMFNDFRGYDANGKQVHIAALPTLLVSAIGVVPDVARAQTLDLKCVGDLVYCVGETGDELGASEYFTMLGIDRGETPRVNTKTNTRAYDAISSAIEKGLVASAIGVGRGGLAVALAKSAIAGKLGVQADLTKLKGDAREDEAILFSESQGRILVSVRRNVQKEFEELFKGIPLARIGEVVQTASVLITLPGQRVELPLSALANSYKSFFKEW</sequence>
<comment type="caution">
    <text evidence="8">Lacks conserved residue(s) required for the propagation of feature annotation.</text>
</comment>
<evidence type="ECO:0000259" key="9">
    <source>
        <dbReference type="Pfam" id="PF00586"/>
    </source>
</evidence>
<dbReference type="AlphaFoldDB" id="A0A1F6EK73"/>
<feature type="binding site" evidence="8">
    <location>
        <position position="472"/>
    </location>
    <ligand>
        <name>substrate</name>
    </ligand>
</feature>
<keyword evidence="3 8" id="KW-0479">Metal-binding</keyword>
<dbReference type="Proteomes" id="UP000178427">
    <property type="component" value="Unassembled WGS sequence"/>
</dbReference>
<feature type="binding site" evidence="8">
    <location>
        <position position="306"/>
    </location>
    <ligand>
        <name>ATP</name>
        <dbReference type="ChEBI" id="CHEBI:30616"/>
    </ligand>
</feature>
<keyword evidence="4 8" id="KW-0547">Nucleotide-binding</keyword>
<evidence type="ECO:0000256" key="5">
    <source>
        <dbReference type="ARBA" id="ARBA00022755"/>
    </source>
</evidence>
<accession>A0A1F6EK73</accession>
<feature type="binding site" evidence="8">
    <location>
        <position position="501"/>
    </location>
    <ligand>
        <name>Mg(2+)</name>
        <dbReference type="ChEBI" id="CHEBI:18420"/>
        <label>2</label>
    </ligand>
</feature>
<feature type="active site" evidence="8">
    <location>
        <position position="240"/>
    </location>
</feature>
<dbReference type="GO" id="GO:0005737">
    <property type="term" value="C:cytoplasm"/>
    <property type="evidence" value="ECO:0007669"/>
    <property type="project" value="UniProtKB-SubCell"/>
</dbReference>
<organism evidence="12 13">
    <name type="scientific">Candidatus Kaiserbacteria bacterium RIFCSPLOWO2_01_FULL_54_20</name>
    <dbReference type="NCBI Taxonomy" id="1798513"/>
    <lineage>
        <taxon>Bacteria</taxon>
        <taxon>Candidatus Kaiseribacteriota</taxon>
    </lineage>
</organism>
<feature type="binding site" evidence="8">
    <location>
        <position position="772"/>
    </location>
    <ligand>
        <name>substrate</name>
    </ligand>
</feature>
<feature type="domain" description="Phosphoribosylformylglycinamidine synthase linker" evidence="11">
    <location>
        <begin position="204"/>
        <end position="243"/>
    </location>
</feature>
<comment type="subunit">
    <text evidence="8">Monomer. Part of the FGAM synthase complex composed of 1 PurL, 1 PurQ and 2 PurS subunits.</text>
</comment>
<comment type="catalytic activity">
    <reaction evidence="8">
        <text>N(2)-formyl-N(1)-(5-phospho-beta-D-ribosyl)glycinamide + L-glutamine + ATP + H2O = 2-formamido-N(1)-(5-O-phospho-beta-D-ribosyl)acetamidine + L-glutamate + ADP + phosphate + H(+)</text>
        <dbReference type="Rhea" id="RHEA:17129"/>
        <dbReference type="ChEBI" id="CHEBI:15377"/>
        <dbReference type="ChEBI" id="CHEBI:15378"/>
        <dbReference type="ChEBI" id="CHEBI:29985"/>
        <dbReference type="ChEBI" id="CHEBI:30616"/>
        <dbReference type="ChEBI" id="CHEBI:43474"/>
        <dbReference type="ChEBI" id="CHEBI:58359"/>
        <dbReference type="ChEBI" id="CHEBI:147286"/>
        <dbReference type="ChEBI" id="CHEBI:147287"/>
        <dbReference type="ChEBI" id="CHEBI:456216"/>
        <dbReference type="EC" id="6.3.5.3"/>
    </reaction>
</comment>
<dbReference type="Gene3D" id="3.90.650.10">
    <property type="entry name" value="PurM-like C-terminal domain"/>
    <property type="match status" value="2"/>
</dbReference>
<dbReference type="GO" id="GO:0006189">
    <property type="term" value="P:'de novo' IMP biosynthetic process"/>
    <property type="evidence" value="ECO:0007669"/>
    <property type="project" value="UniProtKB-UniRule"/>
</dbReference>
<dbReference type="PANTHER" id="PTHR43555:SF1">
    <property type="entry name" value="PHOSPHORIBOSYLFORMYLGLYCINAMIDINE SYNTHASE SUBUNIT PURL"/>
    <property type="match status" value="1"/>
</dbReference>
<feature type="active site" description="Proton acceptor" evidence="8">
    <location>
        <position position="310"/>
    </location>
</feature>
<feature type="binding site" evidence="8">
    <location>
        <position position="769"/>
    </location>
    <ligand>
        <name>ATP</name>
        <dbReference type="ChEBI" id="CHEBI:30616"/>
    </ligand>
</feature>
<dbReference type="Gene3D" id="3.30.1330.10">
    <property type="entry name" value="PurM-like, N-terminal domain"/>
    <property type="match status" value="2"/>
</dbReference>
<dbReference type="HAMAP" id="MF_00420">
    <property type="entry name" value="PurL_2"/>
    <property type="match status" value="1"/>
</dbReference>
<dbReference type="InterPro" id="IPR036676">
    <property type="entry name" value="PurM-like_C_sf"/>
</dbReference>
<evidence type="ECO:0000256" key="2">
    <source>
        <dbReference type="ARBA" id="ARBA00022598"/>
    </source>
</evidence>
<reference evidence="12 13" key="1">
    <citation type="journal article" date="2016" name="Nat. Commun.">
        <title>Thousands of microbial genomes shed light on interconnected biogeochemical processes in an aquifer system.</title>
        <authorList>
            <person name="Anantharaman K."/>
            <person name="Brown C.T."/>
            <person name="Hug L.A."/>
            <person name="Sharon I."/>
            <person name="Castelle C.J."/>
            <person name="Probst A.J."/>
            <person name="Thomas B.C."/>
            <person name="Singh A."/>
            <person name="Wilkins M.J."/>
            <person name="Karaoz U."/>
            <person name="Brodie E.L."/>
            <person name="Williams K.H."/>
            <person name="Hubbard S.S."/>
            <person name="Banfield J.F."/>
        </authorList>
    </citation>
    <scope>NUCLEOTIDE SEQUENCE [LARGE SCALE GENOMIC DNA]</scope>
</reference>
<dbReference type="CDD" id="cd02203">
    <property type="entry name" value="PurL_repeat1"/>
    <property type="match status" value="1"/>
</dbReference>
<comment type="similarity">
    <text evidence="8">Belongs to the FGAMS family.</text>
</comment>
<dbReference type="PANTHER" id="PTHR43555">
    <property type="entry name" value="PHOSPHORIBOSYLFORMYLGLYCINAMIDINE SYNTHASE SUBUNIT PURL"/>
    <property type="match status" value="1"/>
</dbReference>
<evidence type="ECO:0000256" key="4">
    <source>
        <dbReference type="ARBA" id="ARBA00022741"/>
    </source>
</evidence>
<dbReference type="InterPro" id="IPR036921">
    <property type="entry name" value="PurM-like_N_sf"/>
</dbReference>
<dbReference type="Pfam" id="PF00586">
    <property type="entry name" value="AIRS"/>
    <property type="match status" value="2"/>
</dbReference>
<protein>
    <recommendedName>
        <fullName evidence="8">Phosphoribosylformylglycinamidine synthase subunit PurL</fullName>
        <shortName evidence="8">FGAM synthase</shortName>
        <ecNumber evidence="8">6.3.5.3</ecNumber>
    </recommendedName>
    <alternativeName>
        <fullName evidence="8">Formylglycinamide ribonucleotide amidotransferase subunit II</fullName>
        <shortName evidence="8">FGAR amidotransferase II</shortName>
        <shortName evidence="8">FGAR-AT II</shortName>
    </alternativeName>
    <alternativeName>
        <fullName evidence="8">Glutamine amidotransferase PurL</fullName>
    </alternativeName>
    <alternativeName>
        <fullName evidence="8">Phosphoribosylformylglycinamidine synthase subunit II</fullName>
    </alternativeName>
</protein>
<evidence type="ECO:0000313" key="12">
    <source>
        <dbReference type="EMBL" id="OGG73702.1"/>
    </source>
</evidence>
<keyword evidence="7 8" id="KW-0460">Magnesium</keyword>
<feature type="binding site" evidence="8">
    <location>
        <position position="308"/>
    </location>
    <ligand>
        <name>Mg(2+)</name>
        <dbReference type="ChEBI" id="CHEBI:18420"/>
        <label>1</label>
    </ligand>
</feature>
<keyword evidence="5 8" id="KW-0658">Purine biosynthesis</keyword>
<dbReference type="InterPro" id="IPR041609">
    <property type="entry name" value="PurL_linker"/>
</dbReference>
<name>A0A1F6EK73_9BACT</name>
<feature type="domain" description="PurM-like C-terminal" evidence="10">
    <location>
        <begin position="817"/>
        <end position="954"/>
    </location>
</feature>
<evidence type="ECO:0000313" key="13">
    <source>
        <dbReference type="Proteomes" id="UP000178427"/>
    </source>
</evidence>
<evidence type="ECO:0000256" key="1">
    <source>
        <dbReference type="ARBA" id="ARBA00022490"/>
    </source>
</evidence>
<dbReference type="Pfam" id="PF18072">
    <property type="entry name" value="FGAR-AT_linker"/>
    <property type="match status" value="1"/>
</dbReference>
<dbReference type="GO" id="GO:0005524">
    <property type="term" value="F:ATP binding"/>
    <property type="evidence" value="ECO:0007669"/>
    <property type="project" value="UniProtKB-UniRule"/>
</dbReference>
<keyword evidence="6 8" id="KW-0067">ATP-binding</keyword>
<keyword evidence="2 8" id="KW-0436">Ligase</keyword>
<feature type="binding site" evidence="8">
    <location>
        <position position="331"/>
    </location>
    <ligand>
        <name>substrate</name>
    </ligand>
</feature>
<proteinExistence type="inferred from homology"/>
<dbReference type="UniPathway" id="UPA00074">
    <property type="reaction ID" value="UER00128"/>
</dbReference>
<dbReference type="InterPro" id="IPR010918">
    <property type="entry name" value="PurM-like_C_dom"/>
</dbReference>
<dbReference type="InterPro" id="IPR010074">
    <property type="entry name" value="PRibForGlyAmidine_synth_PurL"/>
</dbReference>
<dbReference type="EMBL" id="MFMA01000045">
    <property type="protein sequence ID" value="OGG73702.1"/>
    <property type="molecule type" value="Genomic_DNA"/>
</dbReference>
<dbReference type="GO" id="GO:0004642">
    <property type="term" value="F:phosphoribosylformylglycinamidine synthase activity"/>
    <property type="evidence" value="ECO:0007669"/>
    <property type="project" value="UniProtKB-UniRule"/>
</dbReference>
<evidence type="ECO:0000256" key="3">
    <source>
        <dbReference type="ARBA" id="ARBA00022723"/>
    </source>
</evidence>
<evidence type="ECO:0000259" key="10">
    <source>
        <dbReference type="Pfam" id="PF02769"/>
    </source>
</evidence>
<evidence type="ECO:0000256" key="7">
    <source>
        <dbReference type="ARBA" id="ARBA00022842"/>
    </source>
</evidence>
<feature type="domain" description="PurM-like C-terminal" evidence="10">
    <location>
        <begin position="435"/>
        <end position="587"/>
    </location>
</feature>
<dbReference type="EC" id="6.3.5.3" evidence="8"/>
<dbReference type="STRING" id="1798513.A3A40_00645"/>
<evidence type="ECO:0000259" key="11">
    <source>
        <dbReference type="Pfam" id="PF18072"/>
    </source>
</evidence>
<dbReference type="SUPFAM" id="SSF55326">
    <property type="entry name" value="PurM N-terminal domain-like"/>
    <property type="match status" value="2"/>
</dbReference>
<gene>
    <name evidence="8" type="primary">purL</name>
    <name evidence="12" type="ORF">A3A40_00645</name>
</gene>
<dbReference type="CDD" id="cd02204">
    <property type="entry name" value="PurL_repeat2"/>
    <property type="match status" value="1"/>
</dbReference>
<feature type="binding site" evidence="8">
    <location>
        <position position="332"/>
    </location>
    <ligand>
        <name>Mg(2+)</name>
        <dbReference type="ChEBI" id="CHEBI:18420"/>
        <label>2</label>
    </ligand>
</feature>
<feature type="binding site" evidence="8">
    <location>
        <position position="732"/>
    </location>
    <ligand>
        <name>ATP</name>
        <dbReference type="ChEBI" id="CHEBI:30616"/>
    </ligand>
</feature>
<evidence type="ECO:0000256" key="6">
    <source>
        <dbReference type="ARBA" id="ARBA00022840"/>
    </source>
</evidence>
<feature type="domain" description="PurM-like N-terminal" evidence="9">
    <location>
        <begin position="674"/>
        <end position="773"/>
    </location>
</feature>
<comment type="caution">
    <text evidence="12">The sequence shown here is derived from an EMBL/GenBank/DDBJ whole genome shotgun (WGS) entry which is preliminary data.</text>
</comment>
<comment type="function">
    <text evidence="8">Part of the phosphoribosylformylglycinamidine synthase complex involved in the purines biosynthetic pathway. Catalyzes the ATP-dependent conversion of formylglycinamide ribonucleotide (FGAR) and glutamine to yield formylglycinamidine ribonucleotide (FGAM) and glutamate. The FGAM synthase complex is composed of three subunits. PurQ produces an ammonia molecule by converting glutamine to glutamate. PurL transfers the ammonia molecule to FGAR to form FGAM in an ATP-dependent manner. PurS interacts with PurQ and PurL and is thought to assist in the transfer of the ammonia molecule from PurQ to PurL.</text>
</comment>
<comment type="pathway">
    <text evidence="8">Purine metabolism; IMP biosynthesis via de novo pathway; 5-amino-1-(5-phospho-D-ribosyl)imidazole from N(2)-formyl-N(1)-(5-phospho-D-ribosyl)glycinamide: step 1/2.</text>
</comment>
<keyword evidence="1 8" id="KW-0963">Cytoplasm</keyword>
<comment type="subcellular location">
    <subcellularLocation>
        <location evidence="8">Cytoplasm</location>
    </subcellularLocation>
</comment>
<feature type="binding site" evidence="8">
    <location>
        <begin position="544"/>
        <end position="546"/>
    </location>
    <ligand>
        <name>substrate</name>
    </ligand>
</feature>